<evidence type="ECO:0000256" key="4">
    <source>
        <dbReference type="ARBA" id="ARBA00022692"/>
    </source>
</evidence>
<feature type="domain" description="Cation efflux protein cytoplasmic" evidence="11">
    <location>
        <begin position="211"/>
        <end position="287"/>
    </location>
</feature>
<dbReference type="Gene3D" id="3.30.70.1350">
    <property type="entry name" value="Cation efflux protein, cytoplasmic domain"/>
    <property type="match status" value="1"/>
</dbReference>
<evidence type="ECO:0000256" key="2">
    <source>
        <dbReference type="ARBA" id="ARBA00008873"/>
    </source>
</evidence>
<keyword evidence="7" id="KW-0406">Ion transport</keyword>
<accession>A0ABS7XJD2</accession>
<keyword evidence="13" id="KW-1185">Reference proteome</keyword>
<feature type="transmembrane region" description="Helical" evidence="9">
    <location>
        <begin position="83"/>
        <end position="106"/>
    </location>
</feature>
<feature type="transmembrane region" description="Helical" evidence="9">
    <location>
        <begin position="176"/>
        <end position="196"/>
    </location>
</feature>
<dbReference type="SUPFAM" id="SSF161111">
    <property type="entry name" value="Cation efflux protein transmembrane domain-like"/>
    <property type="match status" value="1"/>
</dbReference>
<dbReference type="PANTHER" id="PTHR11562">
    <property type="entry name" value="CATION EFFLUX PROTEIN/ ZINC TRANSPORTER"/>
    <property type="match status" value="1"/>
</dbReference>
<dbReference type="InterPro" id="IPR050681">
    <property type="entry name" value="CDF/SLC30A"/>
</dbReference>
<keyword evidence="6 9" id="KW-1133">Transmembrane helix</keyword>
<keyword evidence="5" id="KW-0864">Zinc transport</keyword>
<evidence type="ECO:0000256" key="5">
    <source>
        <dbReference type="ARBA" id="ARBA00022906"/>
    </source>
</evidence>
<dbReference type="Pfam" id="PF01545">
    <property type="entry name" value="Cation_efflux"/>
    <property type="match status" value="1"/>
</dbReference>
<dbReference type="RefSeq" id="WP_224460873.1">
    <property type="nucleotide sequence ID" value="NZ_JAIQZE010000005.1"/>
</dbReference>
<dbReference type="PANTHER" id="PTHR11562:SF17">
    <property type="entry name" value="RE54080P-RELATED"/>
    <property type="match status" value="1"/>
</dbReference>
<evidence type="ECO:0000256" key="9">
    <source>
        <dbReference type="SAM" id="Phobius"/>
    </source>
</evidence>
<feature type="transmembrane region" description="Helical" evidence="9">
    <location>
        <begin position="16"/>
        <end position="40"/>
    </location>
</feature>
<keyword evidence="4 9" id="KW-0812">Transmembrane</keyword>
<evidence type="ECO:0000259" key="11">
    <source>
        <dbReference type="Pfam" id="PF16916"/>
    </source>
</evidence>
<comment type="subcellular location">
    <subcellularLocation>
        <location evidence="1">Membrane</location>
        <topology evidence="1">Multi-pass membrane protein</topology>
    </subcellularLocation>
</comment>
<dbReference type="SUPFAM" id="SSF160240">
    <property type="entry name" value="Cation efflux protein cytoplasmic domain-like"/>
    <property type="match status" value="1"/>
</dbReference>
<dbReference type="InterPro" id="IPR027469">
    <property type="entry name" value="Cation_efflux_TMD_sf"/>
</dbReference>
<dbReference type="InterPro" id="IPR002524">
    <property type="entry name" value="Cation_efflux"/>
</dbReference>
<reference evidence="13" key="1">
    <citation type="submission" date="2023-07" db="EMBL/GenBank/DDBJ databases">
        <title>Novel species isolated from saline lakes on Tibetan Plateau.</title>
        <authorList>
            <person name="Lu H."/>
        </authorList>
    </citation>
    <scope>NUCLEOTIDE SEQUENCE [LARGE SCALE GENOMIC DNA]</scope>
    <source>
        <strain evidence="13">CAK8W</strain>
    </source>
</reference>
<evidence type="ECO:0000256" key="8">
    <source>
        <dbReference type="ARBA" id="ARBA00023136"/>
    </source>
</evidence>
<proteinExistence type="inferred from homology"/>
<keyword evidence="8 9" id="KW-0472">Membrane</keyword>
<name>A0ABS7XJD2_9FLAO</name>
<feature type="transmembrane region" description="Helical" evidence="9">
    <location>
        <begin position="46"/>
        <end position="63"/>
    </location>
</feature>
<evidence type="ECO:0000313" key="12">
    <source>
        <dbReference type="EMBL" id="MBZ9778519.1"/>
    </source>
</evidence>
<dbReference type="InterPro" id="IPR036837">
    <property type="entry name" value="Cation_efflux_CTD_sf"/>
</dbReference>
<dbReference type="Gene3D" id="1.20.1510.10">
    <property type="entry name" value="Cation efflux protein transmembrane domain"/>
    <property type="match status" value="1"/>
</dbReference>
<comment type="caution">
    <text evidence="12">The sequence shown here is derived from an EMBL/GenBank/DDBJ whole genome shotgun (WGS) entry which is preliminary data.</text>
</comment>
<dbReference type="EMBL" id="JAIQZE010000005">
    <property type="protein sequence ID" value="MBZ9778519.1"/>
    <property type="molecule type" value="Genomic_DNA"/>
</dbReference>
<evidence type="ECO:0000256" key="6">
    <source>
        <dbReference type="ARBA" id="ARBA00022989"/>
    </source>
</evidence>
<feature type="transmembrane region" description="Helical" evidence="9">
    <location>
        <begin position="150"/>
        <end position="170"/>
    </location>
</feature>
<feature type="domain" description="Cation efflux protein transmembrane" evidence="10">
    <location>
        <begin position="16"/>
        <end position="207"/>
    </location>
</feature>
<comment type="similarity">
    <text evidence="2">Belongs to the cation diffusion facilitator (CDF) transporter (TC 2.A.4) family. SLC30A subfamily.</text>
</comment>
<dbReference type="NCBIfam" id="TIGR01297">
    <property type="entry name" value="CDF"/>
    <property type="match status" value="1"/>
</dbReference>
<protein>
    <submittedName>
        <fullName evidence="12">Cation diffusion facilitator family transporter</fullName>
    </submittedName>
</protein>
<dbReference type="InterPro" id="IPR027470">
    <property type="entry name" value="Cation_efflux_CTD"/>
</dbReference>
<evidence type="ECO:0000256" key="1">
    <source>
        <dbReference type="ARBA" id="ARBA00004141"/>
    </source>
</evidence>
<evidence type="ECO:0000256" key="7">
    <source>
        <dbReference type="ARBA" id="ARBA00023065"/>
    </source>
</evidence>
<evidence type="ECO:0000256" key="3">
    <source>
        <dbReference type="ARBA" id="ARBA00022448"/>
    </source>
</evidence>
<dbReference type="InterPro" id="IPR058533">
    <property type="entry name" value="Cation_efflux_TM"/>
</dbReference>
<gene>
    <name evidence="12" type="ORF">LB452_06240</name>
</gene>
<sequence length="300" mass="33611">MSRTHSHSHSRSQKNLLFSIVLNIFITVSQVIGGFLSGSLALLSDALHNFTDVVSLIISYVAAKYSSKSATSNMTFGYKRAEIIAAFINSASLIIIAIILIKESVIHFFDPKVINSDLVIWLSALAIVGNGISVLLLLKDRKTNMNLSSAYYHLLTDMLASVAVLGGGLLMKFYGIYWVDSVLTFLIAVYLIYVGFKLFKNSFSVLMLFTPSDIEIQSIVSKINSLPLIKNMHHVHIWQLNEVELHLEAEIDFEEDISLSKFDEILETIEHILITDYGINHITIQPEFNKSDNKNIIVQD</sequence>
<evidence type="ECO:0000313" key="13">
    <source>
        <dbReference type="Proteomes" id="UP001199314"/>
    </source>
</evidence>
<evidence type="ECO:0000259" key="10">
    <source>
        <dbReference type="Pfam" id="PF01545"/>
    </source>
</evidence>
<organism evidence="12 13">
    <name type="scientific">Psychroflexus longus</name>
    <dbReference type="NCBI Taxonomy" id="2873596"/>
    <lineage>
        <taxon>Bacteria</taxon>
        <taxon>Pseudomonadati</taxon>
        <taxon>Bacteroidota</taxon>
        <taxon>Flavobacteriia</taxon>
        <taxon>Flavobacteriales</taxon>
        <taxon>Flavobacteriaceae</taxon>
        <taxon>Psychroflexus</taxon>
    </lineage>
</organism>
<feature type="transmembrane region" description="Helical" evidence="9">
    <location>
        <begin position="118"/>
        <end position="138"/>
    </location>
</feature>
<dbReference type="Proteomes" id="UP001199314">
    <property type="component" value="Unassembled WGS sequence"/>
</dbReference>
<dbReference type="Pfam" id="PF16916">
    <property type="entry name" value="ZT_dimer"/>
    <property type="match status" value="1"/>
</dbReference>
<keyword evidence="3" id="KW-0813">Transport</keyword>
<keyword evidence="5" id="KW-0862">Zinc</keyword>